<accession>A0A0K8P4G8</accession>
<dbReference type="GO" id="GO:0020037">
    <property type="term" value="F:heme binding"/>
    <property type="evidence" value="ECO:0007669"/>
    <property type="project" value="InterPro"/>
</dbReference>
<sequence>MTGPARSGPARARPPAGRAAVLGAARTSAAALAGATALAAAAAPAEAPPAAATDAPAVAAYAVDGDRIAQPLAGARGDAARGRALVADRRTGLCLLCHTAPIPEERFQGDIGPPLAGVGARLDAAQLRLRVVDMRRLNPATPMPSYHRIDGLQRVGAAWAGRPVLDAGQIEDVVAYLRTLRE</sequence>
<keyword evidence="3 4" id="KW-0408">Iron</keyword>
<evidence type="ECO:0000313" key="7">
    <source>
        <dbReference type="EMBL" id="GAP37501.1"/>
    </source>
</evidence>
<organism evidence="7 8">
    <name type="scientific">Piscinibacter sakaiensis</name>
    <name type="common">Ideonella sakaiensis</name>
    <dbReference type="NCBI Taxonomy" id="1547922"/>
    <lineage>
        <taxon>Bacteria</taxon>
        <taxon>Pseudomonadati</taxon>
        <taxon>Pseudomonadota</taxon>
        <taxon>Betaproteobacteria</taxon>
        <taxon>Burkholderiales</taxon>
        <taxon>Sphaerotilaceae</taxon>
        <taxon>Piscinibacter</taxon>
    </lineage>
</organism>
<dbReference type="SUPFAM" id="SSF46626">
    <property type="entry name" value="Cytochrome c"/>
    <property type="match status" value="1"/>
</dbReference>
<keyword evidence="5" id="KW-0732">Signal</keyword>
<dbReference type="InterPro" id="IPR009056">
    <property type="entry name" value="Cyt_c-like_dom"/>
</dbReference>
<dbReference type="Gene3D" id="1.10.760.10">
    <property type="entry name" value="Cytochrome c-like domain"/>
    <property type="match status" value="1"/>
</dbReference>
<evidence type="ECO:0000256" key="2">
    <source>
        <dbReference type="ARBA" id="ARBA00022723"/>
    </source>
</evidence>
<keyword evidence="1 4" id="KW-0349">Heme</keyword>
<name>A0A0K8P4G8_PISS1</name>
<feature type="chain" id="PRO_5005513683" evidence="5">
    <location>
        <begin position="34"/>
        <end position="182"/>
    </location>
</feature>
<dbReference type="STRING" id="1547922.ISF6_3356"/>
<reference evidence="7 8" key="2">
    <citation type="journal article" date="2016" name="Science">
        <title>A bacterium that degrades and assimilates poly(ethylene terephthalate).</title>
        <authorList>
            <person name="Yoshida S."/>
            <person name="Hiraga K."/>
            <person name="Takehana T."/>
            <person name="Taniguchi I."/>
            <person name="Yamaji H."/>
            <person name="Maeda Y."/>
            <person name="Toyohara K."/>
            <person name="Miyamoto K."/>
            <person name="Kimura Y."/>
            <person name="Oda K."/>
        </authorList>
    </citation>
    <scope>NUCLEOTIDE SEQUENCE [LARGE SCALE GENOMIC DNA]</scope>
    <source>
        <strain evidence="8">NBRC 110686 / TISTR 2288 / 201-F6</strain>
    </source>
</reference>
<dbReference type="InterPro" id="IPR030999">
    <property type="entry name" value="Thiosulf_SoxX"/>
</dbReference>
<dbReference type="EMBL" id="BBYR01000048">
    <property type="protein sequence ID" value="GAP37501.1"/>
    <property type="molecule type" value="Genomic_DNA"/>
</dbReference>
<dbReference type="PROSITE" id="PS51007">
    <property type="entry name" value="CYTC"/>
    <property type="match status" value="1"/>
</dbReference>
<feature type="signal peptide" evidence="5">
    <location>
        <begin position="1"/>
        <end position="33"/>
    </location>
</feature>
<dbReference type="RefSeq" id="WP_082368468.1">
    <property type="nucleotide sequence ID" value="NZ_BBYR01000048.1"/>
</dbReference>
<keyword evidence="2 4" id="KW-0479">Metal-binding</keyword>
<evidence type="ECO:0000256" key="5">
    <source>
        <dbReference type="SAM" id="SignalP"/>
    </source>
</evidence>
<feature type="domain" description="Cytochrome c" evidence="6">
    <location>
        <begin position="77"/>
        <end position="181"/>
    </location>
</feature>
<comment type="caution">
    <text evidence="7">The sequence shown here is derived from an EMBL/GenBank/DDBJ whole genome shotgun (WGS) entry which is preliminary data.</text>
</comment>
<dbReference type="Proteomes" id="UP000037660">
    <property type="component" value="Unassembled WGS sequence"/>
</dbReference>
<evidence type="ECO:0000313" key="8">
    <source>
        <dbReference type="Proteomes" id="UP000037660"/>
    </source>
</evidence>
<gene>
    <name evidence="7" type="ORF">ISF6_3356</name>
</gene>
<protein>
    <submittedName>
        <fullName evidence="7">Sulfur oxidation protein SoxX</fullName>
    </submittedName>
</protein>
<evidence type="ECO:0000256" key="3">
    <source>
        <dbReference type="ARBA" id="ARBA00023004"/>
    </source>
</evidence>
<keyword evidence="8" id="KW-1185">Reference proteome</keyword>
<evidence type="ECO:0000256" key="4">
    <source>
        <dbReference type="PROSITE-ProRule" id="PRU00433"/>
    </source>
</evidence>
<evidence type="ECO:0000259" key="6">
    <source>
        <dbReference type="PROSITE" id="PS51007"/>
    </source>
</evidence>
<dbReference type="InterPro" id="IPR036909">
    <property type="entry name" value="Cyt_c-like_dom_sf"/>
</dbReference>
<dbReference type="NCBIfam" id="TIGR04485">
    <property type="entry name" value="thiosulf_SoxX"/>
    <property type="match status" value="1"/>
</dbReference>
<dbReference type="GO" id="GO:0046872">
    <property type="term" value="F:metal ion binding"/>
    <property type="evidence" value="ECO:0007669"/>
    <property type="project" value="UniProtKB-KW"/>
</dbReference>
<dbReference type="GO" id="GO:0009055">
    <property type="term" value="F:electron transfer activity"/>
    <property type="evidence" value="ECO:0007669"/>
    <property type="project" value="InterPro"/>
</dbReference>
<proteinExistence type="predicted"/>
<dbReference type="AlphaFoldDB" id="A0A0K8P4G8"/>
<reference evidence="8" key="1">
    <citation type="submission" date="2015-07" db="EMBL/GenBank/DDBJ databases">
        <title>Discovery of a poly(ethylene terephthalate assimilation.</title>
        <authorList>
            <person name="Yoshida S."/>
            <person name="Hiraga K."/>
            <person name="Takehana T."/>
            <person name="Taniguchi I."/>
            <person name="Yamaji H."/>
            <person name="Maeda Y."/>
            <person name="Toyohara K."/>
            <person name="Miyamoto K."/>
            <person name="Kimura Y."/>
            <person name="Oda K."/>
        </authorList>
    </citation>
    <scope>NUCLEOTIDE SEQUENCE [LARGE SCALE GENOMIC DNA]</scope>
    <source>
        <strain evidence="8">NBRC 110686 / TISTR 2288 / 201-F6</strain>
    </source>
</reference>
<evidence type="ECO:0000256" key="1">
    <source>
        <dbReference type="ARBA" id="ARBA00022617"/>
    </source>
</evidence>